<dbReference type="AlphaFoldDB" id="A0A0P1AQJ3"/>
<proteinExistence type="predicted"/>
<accession>A0A0P1AQJ3</accession>
<reference evidence="2" key="1">
    <citation type="submission" date="2014-09" db="EMBL/GenBank/DDBJ databases">
        <authorList>
            <person name="Sharma Rahul"/>
            <person name="Thines Marco"/>
        </authorList>
    </citation>
    <scope>NUCLEOTIDE SEQUENCE [LARGE SCALE GENOMIC DNA]</scope>
</reference>
<protein>
    <submittedName>
        <fullName evidence="1">Uncharacterized protein</fullName>
    </submittedName>
</protein>
<evidence type="ECO:0000313" key="1">
    <source>
        <dbReference type="EMBL" id="CEG43119.1"/>
    </source>
</evidence>
<dbReference type="GeneID" id="36408391"/>
<dbReference type="Proteomes" id="UP000054928">
    <property type="component" value="Unassembled WGS sequence"/>
</dbReference>
<dbReference type="EMBL" id="CCYD01000653">
    <property type="protein sequence ID" value="CEG43119.1"/>
    <property type="molecule type" value="Genomic_DNA"/>
</dbReference>
<sequence length="86" mass="10502">MFSDDTWHLGCTAQKEYAENDDINKLVIFLEQQFEPKARNKSKTVQLTYVFIPDADRHWDIHHPYSRYKWEEILKIFQFFDDDDKT</sequence>
<evidence type="ECO:0000313" key="2">
    <source>
        <dbReference type="Proteomes" id="UP000054928"/>
    </source>
</evidence>
<name>A0A0P1AQJ3_PLAHL</name>
<organism evidence="1 2">
    <name type="scientific">Plasmopara halstedii</name>
    <name type="common">Downy mildew of sunflower</name>
    <dbReference type="NCBI Taxonomy" id="4781"/>
    <lineage>
        <taxon>Eukaryota</taxon>
        <taxon>Sar</taxon>
        <taxon>Stramenopiles</taxon>
        <taxon>Oomycota</taxon>
        <taxon>Peronosporomycetes</taxon>
        <taxon>Peronosporales</taxon>
        <taxon>Peronosporaceae</taxon>
        <taxon>Plasmopara</taxon>
    </lineage>
</organism>
<dbReference type="RefSeq" id="XP_024579488.1">
    <property type="nucleotide sequence ID" value="XM_024729075.1"/>
</dbReference>
<keyword evidence="2" id="KW-1185">Reference proteome</keyword>